<evidence type="ECO:0000256" key="13">
    <source>
        <dbReference type="HAMAP-Rule" id="MF_01201"/>
    </source>
</evidence>
<keyword evidence="5" id="KW-0812">Transmembrane</keyword>
<gene>
    <name evidence="17" type="ORF">CBF31_03430</name>
</gene>
<dbReference type="PRINTS" id="PR00992">
    <property type="entry name" value="ALARACEMASE"/>
</dbReference>
<dbReference type="Pfam" id="PF00842">
    <property type="entry name" value="Ala_racemase_C"/>
    <property type="match status" value="1"/>
</dbReference>
<dbReference type="Proteomes" id="UP000287101">
    <property type="component" value="Unassembled WGS sequence"/>
</dbReference>
<dbReference type="GO" id="GO:0030632">
    <property type="term" value="P:D-alanine biosynthetic process"/>
    <property type="evidence" value="ECO:0007669"/>
    <property type="project" value="UniProtKB-UniRule"/>
</dbReference>
<evidence type="ECO:0000256" key="12">
    <source>
        <dbReference type="ARBA" id="ARBA00061081"/>
    </source>
</evidence>
<dbReference type="InterPro" id="IPR000821">
    <property type="entry name" value="Ala_racemase"/>
</dbReference>
<dbReference type="UniPathway" id="UPA00042">
    <property type="reaction ID" value="UER00497"/>
</dbReference>
<dbReference type="FunFam" id="2.40.37.10:FF:000006">
    <property type="entry name" value="Alanine racemase"/>
    <property type="match status" value="1"/>
</dbReference>
<dbReference type="CDD" id="cd00430">
    <property type="entry name" value="PLPDE_III_AR"/>
    <property type="match status" value="1"/>
</dbReference>
<comment type="similarity">
    <text evidence="13">Belongs to the alanine racemase family.</text>
</comment>
<evidence type="ECO:0000256" key="7">
    <source>
        <dbReference type="ARBA" id="ARBA00022989"/>
    </source>
</evidence>
<reference evidence="17 18" key="1">
    <citation type="submission" date="2017-05" db="EMBL/GenBank/DDBJ databases">
        <title>Vagococcus spp. assemblies.</title>
        <authorList>
            <person name="Gulvik C.A."/>
        </authorList>
    </citation>
    <scope>NUCLEOTIDE SEQUENCE [LARGE SCALE GENOMIC DNA]</scope>
    <source>
        <strain evidence="17 18">CCUG 41755</strain>
    </source>
</reference>
<dbReference type="PANTHER" id="PTHR30511">
    <property type="entry name" value="ALANINE RACEMASE"/>
    <property type="match status" value="1"/>
</dbReference>
<dbReference type="PANTHER" id="PTHR30511:SF0">
    <property type="entry name" value="ALANINE RACEMASE, CATABOLIC-RELATED"/>
    <property type="match status" value="1"/>
</dbReference>
<evidence type="ECO:0000259" key="16">
    <source>
        <dbReference type="SMART" id="SM01005"/>
    </source>
</evidence>
<evidence type="ECO:0000256" key="14">
    <source>
        <dbReference type="PIRSR" id="PIRSR600821-50"/>
    </source>
</evidence>
<dbReference type="InterPro" id="IPR029066">
    <property type="entry name" value="PLP-binding_barrel"/>
</dbReference>
<dbReference type="GO" id="GO:0005886">
    <property type="term" value="C:plasma membrane"/>
    <property type="evidence" value="ECO:0007669"/>
    <property type="project" value="UniProtKB-SubCell"/>
</dbReference>
<comment type="pathway">
    <text evidence="13">Amino-acid biosynthesis; D-alanine biosynthesis; D-alanine from L-alanine: step 1/1.</text>
</comment>
<dbReference type="GO" id="GO:0009252">
    <property type="term" value="P:peptidoglycan biosynthetic process"/>
    <property type="evidence" value="ECO:0007669"/>
    <property type="project" value="TreeGrafter"/>
</dbReference>
<dbReference type="OrthoDB" id="9813814at2"/>
<comment type="similarity">
    <text evidence="12">In the C-terminal section; belongs to the alanine racemase family.</text>
</comment>
<dbReference type="NCBIfam" id="TIGR00492">
    <property type="entry name" value="alr"/>
    <property type="match status" value="1"/>
</dbReference>
<feature type="active site" description="Proton acceptor; specific for L-alanine" evidence="13">
    <location>
        <position position="267"/>
    </location>
</feature>
<comment type="function">
    <text evidence="13">Catalyzes the interconversion of L-alanine and D-alanine. May also act on other amino acids.</text>
</comment>
<keyword evidence="7" id="KW-1133">Transmembrane helix</keyword>
<evidence type="ECO:0000313" key="18">
    <source>
        <dbReference type="Proteomes" id="UP000287101"/>
    </source>
</evidence>
<dbReference type="Gene3D" id="2.40.37.10">
    <property type="entry name" value="Lyase, Ornithine Decarboxylase, Chain A, domain 1"/>
    <property type="match status" value="1"/>
</dbReference>
<sequence>MTAGYLRPTKAKIDCKAIFHNVQTEKERLNKETELFAVVKANGYGHGAVEVANIAKQAGATGFCVAILDEALELRSAGITEPILVLGMIDPLHIGYLLKENLTCAAISTEWLEAAIKNWPSDNKSKLKIHAKIDSGMGRVGLRSDEEINHFLEIIEAHPEFDLEGIFTHFSKADSSDKSYFKLQQARFSKALSLFPKEVRYVHTSNSATALWHDHWQSNLVRFGAAMYGLNPSGRELTPPYELKQAMTLETELVQVKKLEAEEGISYGATYYTETEEWIGTLPIGYADGFTRNFQGFKVLVDGNRCPIVGRVCMDQCMIKLPKSYPVGTKVIIFGDDEKGNNISFQDAAEYIGTINYEIPCVLSERVPLVYVNECD</sequence>
<feature type="modified residue" description="N6-(pyridoxal phosphate)lysine" evidence="13 14">
    <location>
        <position position="40"/>
    </location>
</feature>
<keyword evidence="10" id="KW-0046">Antibiotic resistance</keyword>
<evidence type="ECO:0000256" key="15">
    <source>
        <dbReference type="PIRSR" id="PIRSR600821-52"/>
    </source>
</evidence>
<feature type="binding site" evidence="13 15">
    <location>
        <position position="314"/>
    </location>
    <ligand>
        <name>substrate</name>
    </ligand>
</feature>
<comment type="catalytic activity">
    <reaction evidence="1 13">
        <text>L-alanine = D-alanine</text>
        <dbReference type="Rhea" id="RHEA:20249"/>
        <dbReference type="ChEBI" id="CHEBI:57416"/>
        <dbReference type="ChEBI" id="CHEBI:57972"/>
        <dbReference type="EC" id="5.1.1.1"/>
    </reaction>
</comment>
<comment type="subcellular location">
    <subcellularLocation>
        <location evidence="3">Cell membrane</location>
        <topology evidence="3">Multi-pass membrane protein</topology>
    </subcellularLocation>
</comment>
<dbReference type="SUPFAM" id="SSF51419">
    <property type="entry name" value="PLP-binding barrel"/>
    <property type="match status" value="1"/>
</dbReference>
<dbReference type="GO" id="GO:0030170">
    <property type="term" value="F:pyridoxal phosphate binding"/>
    <property type="evidence" value="ECO:0007669"/>
    <property type="project" value="UniProtKB-UniRule"/>
</dbReference>
<comment type="caution">
    <text evidence="17">The sequence shown here is derived from an EMBL/GenBank/DDBJ whole genome shotgun (WGS) entry which is preliminary data.</text>
</comment>
<evidence type="ECO:0000256" key="6">
    <source>
        <dbReference type="ARBA" id="ARBA00022898"/>
    </source>
</evidence>
<dbReference type="SMART" id="SM01005">
    <property type="entry name" value="Ala_racemase_C"/>
    <property type="match status" value="1"/>
</dbReference>
<keyword evidence="9 13" id="KW-0413">Isomerase</keyword>
<dbReference type="SUPFAM" id="SSF50621">
    <property type="entry name" value="Alanine racemase C-terminal domain-like"/>
    <property type="match status" value="1"/>
</dbReference>
<comment type="similarity">
    <text evidence="11">In the N-terminal section; belongs to the acyltransferase 3 family.</text>
</comment>
<feature type="binding site" evidence="13 15">
    <location>
        <position position="139"/>
    </location>
    <ligand>
        <name>substrate</name>
    </ligand>
</feature>
<accession>A0A430AD00</accession>
<feature type="domain" description="Alanine racemase C-terminal" evidence="16">
    <location>
        <begin position="246"/>
        <end position="372"/>
    </location>
</feature>
<evidence type="ECO:0000256" key="9">
    <source>
        <dbReference type="ARBA" id="ARBA00023235"/>
    </source>
</evidence>
<evidence type="ECO:0000256" key="3">
    <source>
        <dbReference type="ARBA" id="ARBA00004651"/>
    </source>
</evidence>
<keyword evidence="18" id="KW-1185">Reference proteome</keyword>
<dbReference type="GO" id="GO:0008784">
    <property type="term" value="F:alanine racemase activity"/>
    <property type="evidence" value="ECO:0007669"/>
    <property type="project" value="UniProtKB-UniRule"/>
</dbReference>
<evidence type="ECO:0000256" key="5">
    <source>
        <dbReference type="ARBA" id="ARBA00022692"/>
    </source>
</evidence>
<dbReference type="GO" id="GO:0046677">
    <property type="term" value="P:response to antibiotic"/>
    <property type="evidence" value="ECO:0007669"/>
    <property type="project" value="UniProtKB-KW"/>
</dbReference>
<dbReference type="FunFam" id="3.20.20.10:FF:000002">
    <property type="entry name" value="Alanine racemase"/>
    <property type="match status" value="1"/>
</dbReference>
<dbReference type="InterPro" id="IPR011079">
    <property type="entry name" value="Ala_racemase_C"/>
</dbReference>
<dbReference type="PROSITE" id="PS00395">
    <property type="entry name" value="ALANINE_RACEMASE"/>
    <property type="match status" value="1"/>
</dbReference>
<protein>
    <recommendedName>
        <fullName evidence="13">Alanine racemase</fullName>
        <ecNumber evidence="13">5.1.1.1</ecNumber>
    </recommendedName>
</protein>
<keyword evidence="8" id="KW-0472">Membrane</keyword>
<dbReference type="EC" id="5.1.1.1" evidence="13"/>
<evidence type="ECO:0000256" key="1">
    <source>
        <dbReference type="ARBA" id="ARBA00000316"/>
    </source>
</evidence>
<dbReference type="InterPro" id="IPR009006">
    <property type="entry name" value="Ala_racemase/Decarboxylase_C"/>
</dbReference>
<dbReference type="InterPro" id="IPR001608">
    <property type="entry name" value="Ala_racemase_N"/>
</dbReference>
<dbReference type="InterPro" id="IPR020622">
    <property type="entry name" value="Ala_racemase_pyridoxalP-BS"/>
</dbReference>
<evidence type="ECO:0000256" key="8">
    <source>
        <dbReference type="ARBA" id="ARBA00023136"/>
    </source>
</evidence>
<dbReference type="RefSeq" id="WP_126830969.1">
    <property type="nucleotide sequence ID" value="NZ_CBCRYB010000003.1"/>
</dbReference>
<evidence type="ECO:0000256" key="11">
    <source>
        <dbReference type="ARBA" id="ARBA00060905"/>
    </source>
</evidence>
<dbReference type="Pfam" id="PF01168">
    <property type="entry name" value="Ala_racemase_N"/>
    <property type="match status" value="1"/>
</dbReference>
<keyword evidence="4" id="KW-1003">Cell membrane</keyword>
<feature type="active site" description="Proton acceptor; specific for D-alanine" evidence="13">
    <location>
        <position position="40"/>
    </location>
</feature>
<dbReference type="AlphaFoldDB" id="A0A430AD00"/>
<name>A0A430AD00_9ENTE</name>
<comment type="cofactor">
    <cofactor evidence="2 13 14">
        <name>pyridoxal 5'-phosphate</name>
        <dbReference type="ChEBI" id="CHEBI:597326"/>
    </cofactor>
</comment>
<evidence type="ECO:0000313" key="17">
    <source>
        <dbReference type="EMBL" id="RSU05082.1"/>
    </source>
</evidence>
<dbReference type="Gene3D" id="3.20.20.10">
    <property type="entry name" value="Alanine racemase"/>
    <property type="match status" value="1"/>
</dbReference>
<dbReference type="EMBL" id="NGJY01000001">
    <property type="protein sequence ID" value="RSU05082.1"/>
    <property type="molecule type" value="Genomic_DNA"/>
</dbReference>
<proteinExistence type="inferred from homology"/>
<evidence type="ECO:0000256" key="4">
    <source>
        <dbReference type="ARBA" id="ARBA00022475"/>
    </source>
</evidence>
<evidence type="ECO:0000256" key="10">
    <source>
        <dbReference type="ARBA" id="ARBA00023251"/>
    </source>
</evidence>
<organism evidence="17 18">
    <name type="scientific">Vagococcus fessus</name>
    <dbReference type="NCBI Taxonomy" id="120370"/>
    <lineage>
        <taxon>Bacteria</taxon>
        <taxon>Bacillati</taxon>
        <taxon>Bacillota</taxon>
        <taxon>Bacilli</taxon>
        <taxon>Lactobacillales</taxon>
        <taxon>Enterococcaceae</taxon>
        <taxon>Vagococcus</taxon>
    </lineage>
</organism>
<dbReference type="HAMAP" id="MF_01201">
    <property type="entry name" value="Ala_racemase"/>
    <property type="match status" value="1"/>
</dbReference>
<keyword evidence="6 13" id="KW-0663">Pyridoxal phosphate</keyword>
<dbReference type="GO" id="GO:0005829">
    <property type="term" value="C:cytosol"/>
    <property type="evidence" value="ECO:0007669"/>
    <property type="project" value="TreeGrafter"/>
</dbReference>
<evidence type="ECO:0000256" key="2">
    <source>
        <dbReference type="ARBA" id="ARBA00001933"/>
    </source>
</evidence>